<evidence type="ECO:0000256" key="1">
    <source>
        <dbReference type="ARBA" id="ARBA00004479"/>
    </source>
</evidence>
<sequence>MKQNEWKQHLAGQLLVLVWSSWSACWCMCCMQGHFLTTLCKESERKTLLEFKQSLQAQDSSGNDVLSSWKSEECCVWVGVSCNNLTGYVEKLDFRSRFKDVAGTISSSLLKLHHLRLLDLSYNDFN</sequence>
<feature type="signal peptide" evidence="10">
    <location>
        <begin position="1"/>
        <end position="27"/>
    </location>
</feature>
<organism evidence="12 13">
    <name type="scientific">Gossypium hirsutum</name>
    <name type="common">Upland cotton</name>
    <name type="synonym">Gossypium mexicanum</name>
    <dbReference type="NCBI Taxonomy" id="3635"/>
    <lineage>
        <taxon>Eukaryota</taxon>
        <taxon>Viridiplantae</taxon>
        <taxon>Streptophyta</taxon>
        <taxon>Embryophyta</taxon>
        <taxon>Tracheophyta</taxon>
        <taxon>Spermatophyta</taxon>
        <taxon>Magnoliopsida</taxon>
        <taxon>eudicotyledons</taxon>
        <taxon>Gunneridae</taxon>
        <taxon>Pentapetalae</taxon>
        <taxon>rosids</taxon>
        <taxon>malvids</taxon>
        <taxon>Malvales</taxon>
        <taxon>Malvaceae</taxon>
        <taxon>Malvoideae</taxon>
        <taxon>Gossypium</taxon>
    </lineage>
</organism>
<keyword evidence="4 10" id="KW-0732">Signal</keyword>
<keyword evidence="3" id="KW-0812">Transmembrane</keyword>
<dbReference type="SUPFAM" id="SSF52058">
    <property type="entry name" value="L domain-like"/>
    <property type="match status" value="1"/>
</dbReference>
<keyword evidence="12" id="KW-1185">Reference proteome</keyword>
<feature type="chain" id="PRO_5046608508" evidence="10">
    <location>
        <begin position="28"/>
        <end position="126"/>
    </location>
</feature>
<name>A0ABM3BJ32_GOSHI</name>
<dbReference type="RefSeq" id="XP_040967066.1">
    <property type="nucleotide sequence ID" value="XM_041111132.1"/>
</dbReference>
<evidence type="ECO:0000256" key="2">
    <source>
        <dbReference type="ARBA" id="ARBA00022614"/>
    </source>
</evidence>
<reference evidence="13" key="2">
    <citation type="submission" date="2025-08" db="UniProtKB">
        <authorList>
            <consortium name="RefSeq"/>
        </authorList>
    </citation>
    <scope>IDENTIFICATION</scope>
</reference>
<dbReference type="PROSITE" id="PS51257">
    <property type="entry name" value="PROKAR_LIPOPROTEIN"/>
    <property type="match status" value="1"/>
</dbReference>
<gene>
    <name evidence="13" type="primary">LOC121228025</name>
</gene>
<dbReference type="Proteomes" id="UP000818029">
    <property type="component" value="Chromosome A04"/>
</dbReference>
<evidence type="ECO:0000256" key="9">
    <source>
        <dbReference type="ARBA" id="ARBA00023180"/>
    </source>
</evidence>
<reference evidence="12" key="1">
    <citation type="journal article" date="2020" name="Nat. Genet.">
        <title>Genomic diversifications of five Gossypium allopolyploid species and their impact on cotton improvement.</title>
        <authorList>
            <person name="Chen Z.J."/>
            <person name="Sreedasyam A."/>
            <person name="Ando A."/>
            <person name="Song Q."/>
            <person name="De Santiago L.M."/>
            <person name="Hulse-Kemp A.M."/>
            <person name="Ding M."/>
            <person name="Ye W."/>
            <person name="Kirkbride R.C."/>
            <person name="Jenkins J."/>
            <person name="Plott C."/>
            <person name="Lovell J."/>
            <person name="Lin Y.M."/>
            <person name="Vaughn R."/>
            <person name="Liu B."/>
            <person name="Simpson S."/>
            <person name="Scheffler B.E."/>
            <person name="Wen L."/>
            <person name="Saski C.A."/>
            <person name="Grover C.E."/>
            <person name="Hu G."/>
            <person name="Conover J.L."/>
            <person name="Carlson J.W."/>
            <person name="Shu S."/>
            <person name="Boston L.B."/>
            <person name="Williams M."/>
            <person name="Peterson D.G."/>
            <person name="McGee K."/>
            <person name="Jones D.C."/>
            <person name="Wendel J.F."/>
            <person name="Stelly D.M."/>
            <person name="Grimwood J."/>
            <person name="Schmutz J."/>
        </authorList>
    </citation>
    <scope>NUCLEOTIDE SEQUENCE [LARGE SCALE GENOMIC DNA]</scope>
    <source>
        <strain evidence="12">cv. TM-1</strain>
    </source>
</reference>
<keyword evidence="7" id="KW-0472">Membrane</keyword>
<keyword evidence="5" id="KW-0677">Repeat</keyword>
<evidence type="ECO:0000256" key="5">
    <source>
        <dbReference type="ARBA" id="ARBA00022737"/>
    </source>
</evidence>
<evidence type="ECO:0000256" key="7">
    <source>
        <dbReference type="ARBA" id="ARBA00023136"/>
    </source>
</evidence>
<evidence type="ECO:0000259" key="11">
    <source>
        <dbReference type="Pfam" id="PF08263"/>
    </source>
</evidence>
<feature type="domain" description="Leucine-rich repeat-containing N-terminal plant-type" evidence="11">
    <location>
        <begin position="43"/>
        <end position="83"/>
    </location>
</feature>
<dbReference type="PANTHER" id="PTHR48063">
    <property type="entry name" value="LRR RECEPTOR-LIKE KINASE"/>
    <property type="match status" value="1"/>
</dbReference>
<evidence type="ECO:0000256" key="6">
    <source>
        <dbReference type="ARBA" id="ARBA00022989"/>
    </source>
</evidence>
<keyword evidence="9" id="KW-0325">Glycoprotein</keyword>
<dbReference type="Gene3D" id="3.80.10.10">
    <property type="entry name" value="Ribonuclease Inhibitor"/>
    <property type="match status" value="1"/>
</dbReference>
<evidence type="ECO:0000313" key="12">
    <source>
        <dbReference type="Proteomes" id="UP000818029"/>
    </source>
</evidence>
<evidence type="ECO:0000256" key="10">
    <source>
        <dbReference type="SAM" id="SignalP"/>
    </source>
</evidence>
<keyword evidence="2" id="KW-0433">Leucine-rich repeat</keyword>
<evidence type="ECO:0000256" key="4">
    <source>
        <dbReference type="ARBA" id="ARBA00022729"/>
    </source>
</evidence>
<protein>
    <submittedName>
        <fullName evidence="13">Receptor-like protein EIX1</fullName>
    </submittedName>
</protein>
<keyword evidence="6" id="KW-1133">Transmembrane helix</keyword>
<dbReference type="InterPro" id="IPR032675">
    <property type="entry name" value="LRR_dom_sf"/>
</dbReference>
<dbReference type="GeneID" id="121228025"/>
<comment type="subcellular location">
    <subcellularLocation>
        <location evidence="1">Membrane</location>
        <topology evidence="1">Single-pass type I membrane protein</topology>
    </subcellularLocation>
</comment>
<dbReference type="InterPro" id="IPR013210">
    <property type="entry name" value="LRR_N_plant-typ"/>
</dbReference>
<dbReference type="InterPro" id="IPR046956">
    <property type="entry name" value="RLP23-like"/>
</dbReference>
<dbReference type="Pfam" id="PF08263">
    <property type="entry name" value="LRRNT_2"/>
    <property type="match status" value="1"/>
</dbReference>
<evidence type="ECO:0000313" key="13">
    <source>
        <dbReference type="RefSeq" id="XP_040967066.1"/>
    </source>
</evidence>
<evidence type="ECO:0000256" key="3">
    <source>
        <dbReference type="ARBA" id="ARBA00022692"/>
    </source>
</evidence>
<keyword evidence="8" id="KW-0675">Receptor</keyword>
<accession>A0ABM3BJ32</accession>
<evidence type="ECO:0000256" key="8">
    <source>
        <dbReference type="ARBA" id="ARBA00023170"/>
    </source>
</evidence>
<proteinExistence type="predicted"/>
<dbReference type="PANTHER" id="PTHR48063:SF101">
    <property type="entry name" value="LRR RECEPTOR-LIKE SERINE_THREONINE-PROTEIN KINASE FLS2"/>
    <property type="match status" value="1"/>
</dbReference>